<evidence type="ECO:0000313" key="1">
    <source>
        <dbReference type="EMBL" id="JAH97291.1"/>
    </source>
</evidence>
<proteinExistence type="predicted"/>
<evidence type="ECO:0000313" key="2">
    <source>
        <dbReference type="EMBL" id="KAG5855331.1"/>
    </source>
</evidence>
<protein>
    <submittedName>
        <fullName evidence="1">Uncharacterized protein</fullName>
    </submittedName>
</protein>
<reference evidence="1" key="2">
    <citation type="journal article" date="2015" name="Fish Shellfish Immunol.">
        <title>Early steps in the European eel (Anguilla anguilla)-Vibrio vulnificus interaction in the gills: Role of the RtxA13 toxin.</title>
        <authorList>
            <person name="Callol A."/>
            <person name="Pajuelo D."/>
            <person name="Ebbesson L."/>
            <person name="Teles M."/>
            <person name="MacKenzie S."/>
            <person name="Amaro C."/>
        </authorList>
    </citation>
    <scope>NUCLEOTIDE SEQUENCE</scope>
</reference>
<accession>A0A0E9X4B8</accession>
<gene>
    <name evidence="2" type="ORF">ANANG_G00047980</name>
</gene>
<sequence length="102" mass="11519">MDYMISVPNKRRHEDLEDRGHFHQAKRLCNGFGSCGQVEYGAVVDSPMDTRENQQQGLQNCNSLRNHHAQNMVYTAQAGVYPQMCPRCMAGEPGHINHIMGC</sequence>
<dbReference type="AlphaFoldDB" id="A0A0E9X4B8"/>
<evidence type="ECO:0000313" key="3">
    <source>
        <dbReference type="Proteomes" id="UP001044222"/>
    </source>
</evidence>
<name>A0A0E9X4B8_ANGAN</name>
<dbReference type="EMBL" id="JAFIRN010000002">
    <property type="protein sequence ID" value="KAG5855331.1"/>
    <property type="molecule type" value="Genomic_DNA"/>
</dbReference>
<dbReference type="EMBL" id="GBXM01011286">
    <property type="protein sequence ID" value="JAH97291.1"/>
    <property type="molecule type" value="Transcribed_RNA"/>
</dbReference>
<keyword evidence="3" id="KW-1185">Reference proteome</keyword>
<reference evidence="1" key="1">
    <citation type="submission" date="2014-11" db="EMBL/GenBank/DDBJ databases">
        <authorList>
            <person name="Amaro Gonzalez C."/>
        </authorList>
    </citation>
    <scope>NUCLEOTIDE SEQUENCE</scope>
</reference>
<organism evidence="1">
    <name type="scientific">Anguilla anguilla</name>
    <name type="common">European freshwater eel</name>
    <name type="synonym">Muraena anguilla</name>
    <dbReference type="NCBI Taxonomy" id="7936"/>
    <lineage>
        <taxon>Eukaryota</taxon>
        <taxon>Metazoa</taxon>
        <taxon>Chordata</taxon>
        <taxon>Craniata</taxon>
        <taxon>Vertebrata</taxon>
        <taxon>Euteleostomi</taxon>
        <taxon>Actinopterygii</taxon>
        <taxon>Neopterygii</taxon>
        <taxon>Teleostei</taxon>
        <taxon>Anguilliformes</taxon>
        <taxon>Anguillidae</taxon>
        <taxon>Anguilla</taxon>
    </lineage>
</organism>
<dbReference type="Proteomes" id="UP001044222">
    <property type="component" value="Unassembled WGS sequence"/>
</dbReference>
<reference evidence="2" key="3">
    <citation type="submission" date="2021-01" db="EMBL/GenBank/DDBJ databases">
        <title>A chromosome-scale assembly of European eel, Anguilla anguilla.</title>
        <authorList>
            <person name="Henkel C."/>
            <person name="Jong-Raadsen S.A."/>
            <person name="Dufour S."/>
            <person name="Weltzien F.-A."/>
            <person name="Palstra A.P."/>
            <person name="Pelster B."/>
            <person name="Spaink H.P."/>
            <person name="Van Den Thillart G.E."/>
            <person name="Jansen H."/>
            <person name="Zahm M."/>
            <person name="Klopp C."/>
            <person name="Cedric C."/>
            <person name="Louis A."/>
            <person name="Berthelot C."/>
            <person name="Parey E."/>
            <person name="Roest Crollius H."/>
            <person name="Montfort J."/>
            <person name="Robinson-Rechavi M."/>
            <person name="Bucao C."/>
            <person name="Bouchez O."/>
            <person name="Gislard M."/>
            <person name="Lluch J."/>
            <person name="Milhes M."/>
            <person name="Lampietro C."/>
            <person name="Lopez Roques C."/>
            <person name="Donnadieu C."/>
            <person name="Braasch I."/>
            <person name="Desvignes T."/>
            <person name="Postlethwait J."/>
            <person name="Bobe J."/>
            <person name="Guiguen Y."/>
            <person name="Dirks R."/>
        </authorList>
    </citation>
    <scope>NUCLEOTIDE SEQUENCE</scope>
    <source>
        <strain evidence="2">Tag_6206</strain>
        <tissue evidence="2">Liver</tissue>
    </source>
</reference>